<gene>
    <name evidence="2" type="ORF">BU24DRAFT_474229</name>
</gene>
<evidence type="ECO:0000256" key="1">
    <source>
        <dbReference type="SAM" id="MobiDB-lite"/>
    </source>
</evidence>
<dbReference type="AlphaFoldDB" id="A0A6A5X995"/>
<dbReference type="RefSeq" id="XP_033377663.1">
    <property type="nucleotide sequence ID" value="XM_033532833.1"/>
</dbReference>
<reference evidence="2" key="1">
    <citation type="journal article" date="2020" name="Stud. Mycol.">
        <title>101 Dothideomycetes genomes: a test case for predicting lifestyles and emergence of pathogens.</title>
        <authorList>
            <person name="Haridas S."/>
            <person name="Albert R."/>
            <person name="Binder M."/>
            <person name="Bloem J."/>
            <person name="Labutti K."/>
            <person name="Salamov A."/>
            <person name="Andreopoulos B."/>
            <person name="Baker S."/>
            <person name="Barry K."/>
            <person name="Bills G."/>
            <person name="Bluhm B."/>
            <person name="Cannon C."/>
            <person name="Castanera R."/>
            <person name="Culley D."/>
            <person name="Daum C."/>
            <person name="Ezra D."/>
            <person name="Gonzalez J."/>
            <person name="Henrissat B."/>
            <person name="Kuo A."/>
            <person name="Liang C."/>
            <person name="Lipzen A."/>
            <person name="Lutzoni F."/>
            <person name="Magnuson J."/>
            <person name="Mondo S."/>
            <person name="Nolan M."/>
            <person name="Ohm R."/>
            <person name="Pangilinan J."/>
            <person name="Park H.-J."/>
            <person name="Ramirez L."/>
            <person name="Alfaro M."/>
            <person name="Sun H."/>
            <person name="Tritt A."/>
            <person name="Yoshinaga Y."/>
            <person name="Zwiers L.-H."/>
            <person name="Turgeon B."/>
            <person name="Goodwin S."/>
            <person name="Spatafora J."/>
            <person name="Crous P."/>
            <person name="Grigoriev I."/>
        </authorList>
    </citation>
    <scope>NUCLEOTIDE SEQUENCE</scope>
    <source>
        <strain evidence="2">CBS 175.79</strain>
    </source>
</reference>
<keyword evidence="3" id="KW-1185">Reference proteome</keyword>
<organism evidence="2 3">
    <name type="scientific">Aaosphaeria arxii CBS 175.79</name>
    <dbReference type="NCBI Taxonomy" id="1450172"/>
    <lineage>
        <taxon>Eukaryota</taxon>
        <taxon>Fungi</taxon>
        <taxon>Dikarya</taxon>
        <taxon>Ascomycota</taxon>
        <taxon>Pezizomycotina</taxon>
        <taxon>Dothideomycetes</taxon>
        <taxon>Pleosporomycetidae</taxon>
        <taxon>Pleosporales</taxon>
        <taxon>Pleosporales incertae sedis</taxon>
        <taxon>Aaosphaeria</taxon>
    </lineage>
</organism>
<protein>
    <submittedName>
        <fullName evidence="2">Uncharacterized protein</fullName>
    </submittedName>
</protein>
<dbReference type="Proteomes" id="UP000799778">
    <property type="component" value="Unassembled WGS sequence"/>
</dbReference>
<name>A0A6A5X995_9PLEO</name>
<evidence type="ECO:0000313" key="3">
    <source>
        <dbReference type="Proteomes" id="UP000799778"/>
    </source>
</evidence>
<dbReference type="OrthoDB" id="5403747at2759"/>
<dbReference type="GeneID" id="54290230"/>
<dbReference type="EMBL" id="ML978079">
    <property type="protein sequence ID" value="KAF2009324.1"/>
    <property type="molecule type" value="Genomic_DNA"/>
</dbReference>
<sequence length="156" mass="17306">MSGDSVTFTSREMHLISCAWKCFDSEPKMDMQKLTELSGYSRNSTPVMLGNVKKKMKQNAASWPTTSGTPTATPKKATPGGRKRRHAEEDASDDTEGSPTKKSKAGRKPKASTRESNNDGEIPPLKIKKEKLSEFCNSFDDNQGQTGFNPYENTFY</sequence>
<feature type="region of interest" description="Disordered" evidence="1">
    <location>
        <begin position="37"/>
        <end position="128"/>
    </location>
</feature>
<feature type="compositionally biased region" description="Basic residues" evidence="1">
    <location>
        <begin position="101"/>
        <end position="111"/>
    </location>
</feature>
<feature type="compositionally biased region" description="Low complexity" evidence="1">
    <location>
        <begin position="60"/>
        <end position="80"/>
    </location>
</feature>
<accession>A0A6A5X995</accession>
<proteinExistence type="predicted"/>
<evidence type="ECO:0000313" key="2">
    <source>
        <dbReference type="EMBL" id="KAF2009324.1"/>
    </source>
</evidence>